<keyword evidence="2" id="KW-0547">Nucleotide-binding</keyword>
<evidence type="ECO:0000313" key="7">
    <source>
        <dbReference type="Proteomes" id="UP000241507"/>
    </source>
</evidence>
<organism evidence="6 7">
    <name type="scientific">Christiangramia fulva</name>
    <dbReference type="NCBI Taxonomy" id="2126553"/>
    <lineage>
        <taxon>Bacteria</taxon>
        <taxon>Pseudomonadati</taxon>
        <taxon>Bacteroidota</taxon>
        <taxon>Flavobacteriia</taxon>
        <taxon>Flavobacteriales</taxon>
        <taxon>Flavobacteriaceae</taxon>
        <taxon>Christiangramia</taxon>
    </lineage>
</organism>
<sequence length="294" mass="32556">MVNFKEVLLVVNPISGGISKKEIIEKVRERLQKLSVGFHLYTTSGKEDIQDIKNLIGDKKIDHLLVGGGDGTINLVADAIKELDVSMGIIPAGSANGLAVNLNIPKQLDKQIDIALGGHYINMDVLCLNEIICLHMSDLGINAELIRNYEDSSIRGKFGYLLQSLPTLIQSEFPFHFTIETEDFKREEKAVLLGIANANKYGTGANVNPKGKPDDGVFEILIFKRLNFMEIIKTLRNEVDLDPSVVEILPVKSARIKCRKPEAFQADGEYLGKVTDVQIRILPQKLKIAVPKPN</sequence>
<dbReference type="EMBL" id="CP028136">
    <property type="protein sequence ID" value="AVR46706.1"/>
    <property type="molecule type" value="Genomic_DNA"/>
</dbReference>
<reference evidence="7" key="1">
    <citation type="submission" date="2018-03" db="EMBL/GenBank/DDBJ databases">
        <title>Gramella fulva sp. nov., isolated from a dry surface of tidal flat.</title>
        <authorList>
            <person name="Hwang S.H."/>
            <person name="Hwang W.M."/>
            <person name="Kang K."/>
            <person name="Ahn T.-Y."/>
        </authorList>
    </citation>
    <scope>NUCLEOTIDE SEQUENCE [LARGE SCALE GENOMIC DNA]</scope>
    <source>
        <strain evidence="7">SH35</strain>
    </source>
</reference>
<dbReference type="InterPro" id="IPR050187">
    <property type="entry name" value="Lipid_Phosphate_FormReg"/>
</dbReference>
<protein>
    <submittedName>
        <fullName evidence="6">Diacylglycerol kinase</fullName>
    </submittedName>
</protein>
<keyword evidence="4" id="KW-0067">ATP-binding</keyword>
<dbReference type="GO" id="GO:0005524">
    <property type="term" value="F:ATP binding"/>
    <property type="evidence" value="ECO:0007669"/>
    <property type="project" value="UniProtKB-KW"/>
</dbReference>
<dbReference type="SMART" id="SM00046">
    <property type="entry name" value="DAGKc"/>
    <property type="match status" value="1"/>
</dbReference>
<dbReference type="AlphaFoldDB" id="A0A2R3Z8V0"/>
<gene>
    <name evidence="6" type="ORF">C7S20_16325</name>
</gene>
<feature type="domain" description="DAGKc" evidence="5">
    <location>
        <begin position="2"/>
        <end position="131"/>
    </location>
</feature>
<accession>A0A2R3Z8V0</accession>
<evidence type="ECO:0000256" key="1">
    <source>
        <dbReference type="ARBA" id="ARBA00022679"/>
    </source>
</evidence>
<dbReference type="GO" id="GO:0016301">
    <property type="term" value="F:kinase activity"/>
    <property type="evidence" value="ECO:0007669"/>
    <property type="project" value="UniProtKB-KW"/>
</dbReference>
<dbReference type="NCBIfam" id="TIGR00147">
    <property type="entry name" value="YegS/Rv2252/BmrU family lipid kinase"/>
    <property type="match status" value="1"/>
</dbReference>
<dbReference type="KEGG" id="grs:C7S20_16325"/>
<dbReference type="Gene3D" id="2.60.200.40">
    <property type="match status" value="1"/>
</dbReference>
<dbReference type="RefSeq" id="WP_107013477.1">
    <property type="nucleotide sequence ID" value="NZ_CP028136.1"/>
</dbReference>
<proteinExistence type="predicted"/>
<dbReference type="Proteomes" id="UP000241507">
    <property type="component" value="Chromosome"/>
</dbReference>
<evidence type="ECO:0000256" key="3">
    <source>
        <dbReference type="ARBA" id="ARBA00022777"/>
    </source>
</evidence>
<dbReference type="InterPro" id="IPR017438">
    <property type="entry name" value="ATP-NAD_kinase_N"/>
</dbReference>
<name>A0A2R3Z8V0_9FLAO</name>
<evidence type="ECO:0000256" key="4">
    <source>
        <dbReference type="ARBA" id="ARBA00022840"/>
    </source>
</evidence>
<dbReference type="SUPFAM" id="SSF111331">
    <property type="entry name" value="NAD kinase/diacylglycerol kinase-like"/>
    <property type="match status" value="1"/>
</dbReference>
<keyword evidence="7" id="KW-1185">Reference proteome</keyword>
<dbReference type="InterPro" id="IPR016064">
    <property type="entry name" value="NAD/diacylglycerol_kinase_sf"/>
</dbReference>
<dbReference type="GO" id="GO:0008654">
    <property type="term" value="P:phospholipid biosynthetic process"/>
    <property type="evidence" value="ECO:0007669"/>
    <property type="project" value="InterPro"/>
</dbReference>
<dbReference type="PANTHER" id="PTHR12358">
    <property type="entry name" value="SPHINGOSINE KINASE"/>
    <property type="match status" value="1"/>
</dbReference>
<dbReference type="InterPro" id="IPR001206">
    <property type="entry name" value="Diacylglycerol_kinase_cat_dom"/>
</dbReference>
<dbReference type="InterPro" id="IPR005218">
    <property type="entry name" value="Diacylglycerol/lipid_kinase"/>
</dbReference>
<evidence type="ECO:0000313" key="6">
    <source>
        <dbReference type="EMBL" id="AVR46706.1"/>
    </source>
</evidence>
<dbReference type="InterPro" id="IPR045540">
    <property type="entry name" value="YegS/DAGK_C"/>
</dbReference>
<dbReference type="Pfam" id="PF00781">
    <property type="entry name" value="DAGK_cat"/>
    <property type="match status" value="1"/>
</dbReference>
<dbReference type="PROSITE" id="PS50146">
    <property type="entry name" value="DAGK"/>
    <property type="match status" value="1"/>
</dbReference>
<dbReference type="OrthoDB" id="9786026at2"/>
<dbReference type="Pfam" id="PF19279">
    <property type="entry name" value="YegS_C"/>
    <property type="match status" value="1"/>
</dbReference>
<evidence type="ECO:0000256" key="2">
    <source>
        <dbReference type="ARBA" id="ARBA00022741"/>
    </source>
</evidence>
<keyword evidence="1" id="KW-0808">Transferase</keyword>
<keyword evidence="3 6" id="KW-0418">Kinase</keyword>
<dbReference type="Gene3D" id="3.40.50.10330">
    <property type="entry name" value="Probable inorganic polyphosphate/atp-NAD kinase, domain 1"/>
    <property type="match status" value="1"/>
</dbReference>
<dbReference type="PANTHER" id="PTHR12358:SF54">
    <property type="entry name" value="SPHINGOSINE KINASE RELATED PROTEIN"/>
    <property type="match status" value="1"/>
</dbReference>
<evidence type="ECO:0000259" key="5">
    <source>
        <dbReference type="PROSITE" id="PS50146"/>
    </source>
</evidence>